<reference evidence="1" key="1">
    <citation type="journal article" date="2015" name="Nature">
        <title>Complex archaea that bridge the gap between prokaryotes and eukaryotes.</title>
        <authorList>
            <person name="Spang A."/>
            <person name="Saw J.H."/>
            <person name="Jorgensen S.L."/>
            <person name="Zaremba-Niedzwiedzka K."/>
            <person name="Martijn J."/>
            <person name="Lind A.E."/>
            <person name="van Eijk R."/>
            <person name="Schleper C."/>
            <person name="Guy L."/>
            <person name="Ettema T.J."/>
        </authorList>
    </citation>
    <scope>NUCLEOTIDE SEQUENCE</scope>
</reference>
<accession>A0A0F9FKQ2</accession>
<evidence type="ECO:0000313" key="1">
    <source>
        <dbReference type="EMBL" id="KKL86974.1"/>
    </source>
</evidence>
<dbReference type="EMBL" id="LAZR01020963">
    <property type="protein sequence ID" value="KKL86974.1"/>
    <property type="molecule type" value="Genomic_DNA"/>
</dbReference>
<comment type="caution">
    <text evidence="1">The sequence shown here is derived from an EMBL/GenBank/DDBJ whole genome shotgun (WGS) entry which is preliminary data.</text>
</comment>
<organism evidence="1">
    <name type="scientific">marine sediment metagenome</name>
    <dbReference type="NCBI Taxonomy" id="412755"/>
    <lineage>
        <taxon>unclassified sequences</taxon>
        <taxon>metagenomes</taxon>
        <taxon>ecological metagenomes</taxon>
    </lineage>
</organism>
<name>A0A0F9FKQ2_9ZZZZ</name>
<dbReference type="AlphaFoldDB" id="A0A0F9FKQ2"/>
<sequence length="83" mass="8966">MSKRCTVAEQSDTTRDLIEAAALARMIHANGSGPLIRALNARLHRLLLCLLGTTIGSARIEHKVEEAVSAMSKEFTSNSSKDT</sequence>
<gene>
    <name evidence="1" type="ORF">LCGC14_1939390</name>
</gene>
<proteinExistence type="predicted"/>
<protein>
    <submittedName>
        <fullName evidence="1">Uncharacterized protein</fullName>
    </submittedName>
</protein>